<dbReference type="GO" id="GO:0016791">
    <property type="term" value="F:phosphatase activity"/>
    <property type="evidence" value="ECO:0007669"/>
    <property type="project" value="InterPro"/>
</dbReference>
<dbReference type="SUPFAM" id="SSF56784">
    <property type="entry name" value="HAD-like"/>
    <property type="match status" value="1"/>
</dbReference>
<dbReference type="GeneID" id="66285525"/>
<evidence type="ECO:0000313" key="3">
    <source>
        <dbReference type="Proteomes" id="UP000314901"/>
    </source>
</evidence>
<dbReference type="Gene3D" id="3.90.1470.20">
    <property type="match status" value="1"/>
</dbReference>
<accession>A0AAX1F0Q1</accession>
<dbReference type="EMBL" id="CP040953">
    <property type="protein sequence ID" value="QDC41668.1"/>
    <property type="molecule type" value="Genomic_DNA"/>
</dbReference>
<dbReference type="AlphaFoldDB" id="A0AAX1F0Q1"/>
<dbReference type="NCBIfam" id="TIGR01489">
    <property type="entry name" value="DKMTPPase-SF"/>
    <property type="match status" value="1"/>
</dbReference>
<sequence length="223" mass="25240">MLFVVDFDGTISKRDTIDQLLEKFADPSWEALEKDWLDGKMTALECMSKQIDMVDSDLLSLENFFRSIQLDDTFLPFYDYVKQFAKLVIASDGLDHSIKVATRQAGWPEIPTYSNRLNYKERGIEITFPLRDPECKGGNGMCKCAVADYVSKKVGGPVVLIGDGKSDACLSLHADIVFAKSSLIKHCEKNNVKHHTFNTFDDVLKVVKTWKPEEQNIPGYVFN</sequence>
<organism evidence="2 3">
    <name type="scientific">Candidatus Methylopumilus universalis</name>
    <dbReference type="NCBI Taxonomy" id="2588536"/>
    <lineage>
        <taxon>Bacteria</taxon>
        <taxon>Pseudomonadati</taxon>
        <taxon>Pseudomonadota</taxon>
        <taxon>Betaproteobacteria</taxon>
        <taxon>Nitrosomonadales</taxon>
        <taxon>Methylophilaceae</taxon>
        <taxon>Candidatus Methylopumilus</taxon>
    </lineage>
</organism>
<evidence type="ECO:0000313" key="2">
    <source>
        <dbReference type="EMBL" id="QDC41668.1"/>
    </source>
</evidence>
<keyword evidence="1" id="KW-0378">Hydrolase</keyword>
<dbReference type="Proteomes" id="UP000314901">
    <property type="component" value="Chromosome"/>
</dbReference>
<dbReference type="KEGG" id="muv:FIT94_06415"/>
<gene>
    <name evidence="2" type="ORF">FIT94_06415</name>
</gene>
<name>A0AAX1F0Q1_9PROT</name>
<dbReference type="InterPro" id="IPR006384">
    <property type="entry name" value="HAD_hydro_PyrdxlP_Pase-like"/>
</dbReference>
<dbReference type="InterPro" id="IPR023214">
    <property type="entry name" value="HAD_sf"/>
</dbReference>
<evidence type="ECO:0000256" key="1">
    <source>
        <dbReference type="ARBA" id="ARBA00022801"/>
    </source>
</evidence>
<dbReference type="NCBIfam" id="TIGR01488">
    <property type="entry name" value="HAD-SF-IB"/>
    <property type="match status" value="1"/>
</dbReference>
<reference evidence="2 3" key="1">
    <citation type="journal article" date="2019" name="ISME J.">
        <title>Evolution in action: habitat transition from sediment to the pelagial leads to genome streamlining in Methylophilaceae.</title>
        <authorList>
            <person name="Salcher M."/>
            <person name="Schaefle D."/>
            <person name="Kaspar M."/>
            <person name="Neuenschwander S.M."/>
            <person name="Ghai R."/>
        </authorList>
    </citation>
    <scope>NUCLEOTIDE SEQUENCE [LARGE SCALE GENOMIC DNA]</scope>
    <source>
        <strain evidence="2 3">MMS-RVI-51</strain>
    </source>
</reference>
<protein>
    <submittedName>
        <fullName evidence="2">HAD-IB family phosphatase</fullName>
    </submittedName>
</protein>
<dbReference type="Gene3D" id="3.40.50.1000">
    <property type="entry name" value="HAD superfamily/HAD-like"/>
    <property type="match status" value="1"/>
</dbReference>
<dbReference type="RefSeq" id="WP_139868683.1">
    <property type="nucleotide sequence ID" value="NZ_CP040949.1"/>
</dbReference>
<dbReference type="InterPro" id="IPR036412">
    <property type="entry name" value="HAD-like_sf"/>
</dbReference>
<proteinExistence type="predicted"/>